<keyword evidence="11" id="KW-0131">Cell cycle</keyword>
<keyword evidence="5" id="KW-0808">Transferase</keyword>
<dbReference type="CDD" id="cd16922">
    <property type="entry name" value="HATPase_EvgS-ArcB-TorS-like"/>
    <property type="match status" value="1"/>
</dbReference>
<dbReference type="FunFam" id="1.10.287.130:FF:000038">
    <property type="entry name" value="Sensory transduction histidine kinase"/>
    <property type="match status" value="1"/>
</dbReference>
<dbReference type="InterPro" id="IPR036097">
    <property type="entry name" value="HisK_dim/P_sf"/>
</dbReference>
<comment type="caution">
    <text evidence="16">The sequence shown here is derived from an EMBL/GenBank/DDBJ whole genome shotgun (WGS) entry which is preliminary data.</text>
</comment>
<evidence type="ECO:0000256" key="1">
    <source>
        <dbReference type="ARBA" id="ARBA00000085"/>
    </source>
</evidence>
<dbReference type="GO" id="GO:0009927">
    <property type="term" value="F:histidine phosphotransfer kinase activity"/>
    <property type="evidence" value="ECO:0007669"/>
    <property type="project" value="TreeGrafter"/>
</dbReference>
<dbReference type="InterPro" id="IPR003594">
    <property type="entry name" value="HATPase_dom"/>
</dbReference>
<evidence type="ECO:0000256" key="8">
    <source>
        <dbReference type="ARBA" id="ARBA00022840"/>
    </source>
</evidence>
<dbReference type="InterPro" id="IPR004358">
    <property type="entry name" value="Sig_transdc_His_kin-like_C"/>
</dbReference>
<proteinExistence type="predicted"/>
<evidence type="ECO:0000259" key="15">
    <source>
        <dbReference type="PROSITE" id="PS50110"/>
    </source>
</evidence>
<gene>
    <name evidence="16" type="ORF">BLX24_19975</name>
</gene>
<feature type="domain" description="Response regulatory" evidence="15">
    <location>
        <begin position="1125"/>
        <end position="1247"/>
    </location>
</feature>
<dbReference type="PROSITE" id="PS50110">
    <property type="entry name" value="RESPONSE_REGULATORY"/>
    <property type="match status" value="1"/>
</dbReference>
<dbReference type="Gene3D" id="2.130.10.10">
    <property type="entry name" value="YVTN repeat-like/Quinoprotein amine dehydrogenase"/>
    <property type="match status" value="3"/>
</dbReference>
<evidence type="ECO:0000256" key="12">
    <source>
        <dbReference type="PROSITE-ProRule" id="PRU00169"/>
    </source>
</evidence>
<dbReference type="CDD" id="cd17546">
    <property type="entry name" value="REC_hyHK_CKI1_RcsC-like"/>
    <property type="match status" value="1"/>
</dbReference>
<protein>
    <recommendedName>
        <fullName evidence="3">histidine kinase</fullName>
        <ecNumber evidence="3">2.7.13.3</ecNumber>
    </recommendedName>
</protein>
<dbReference type="Pfam" id="PF00072">
    <property type="entry name" value="Response_reg"/>
    <property type="match status" value="1"/>
</dbReference>
<dbReference type="SUPFAM" id="SSF50998">
    <property type="entry name" value="Quinoprotein alcohol dehydrogenase-like"/>
    <property type="match status" value="1"/>
</dbReference>
<evidence type="ECO:0000256" key="9">
    <source>
        <dbReference type="ARBA" id="ARBA00023012"/>
    </source>
</evidence>
<dbReference type="SMART" id="SM00387">
    <property type="entry name" value="HATPase_c"/>
    <property type="match status" value="1"/>
</dbReference>
<dbReference type="PROSITE" id="PS50109">
    <property type="entry name" value="HIS_KIN"/>
    <property type="match status" value="1"/>
</dbReference>
<dbReference type="RefSeq" id="WP_071504966.1">
    <property type="nucleotide sequence ID" value="NZ_MORL01000012.1"/>
</dbReference>
<keyword evidence="9" id="KW-0902">Two-component regulatory system</keyword>
<dbReference type="FunFam" id="3.30.565.10:FF:000010">
    <property type="entry name" value="Sensor histidine kinase RcsC"/>
    <property type="match status" value="1"/>
</dbReference>
<dbReference type="Gene3D" id="1.10.287.130">
    <property type="match status" value="1"/>
</dbReference>
<dbReference type="SMART" id="SM00448">
    <property type="entry name" value="REC"/>
    <property type="match status" value="1"/>
</dbReference>
<dbReference type="InterPro" id="IPR015943">
    <property type="entry name" value="WD40/YVTN_repeat-like_dom_sf"/>
</dbReference>
<keyword evidence="17" id="KW-1185">Reference proteome</keyword>
<dbReference type="InterPro" id="IPR003661">
    <property type="entry name" value="HisK_dim/P_dom"/>
</dbReference>
<dbReference type="InterPro" id="IPR011047">
    <property type="entry name" value="Quinoprotein_ADH-like_sf"/>
</dbReference>
<organism evidence="16 17">
    <name type="scientific">Arsenicibacter rosenii</name>
    <dbReference type="NCBI Taxonomy" id="1750698"/>
    <lineage>
        <taxon>Bacteria</taxon>
        <taxon>Pseudomonadati</taxon>
        <taxon>Bacteroidota</taxon>
        <taxon>Cytophagia</taxon>
        <taxon>Cytophagales</taxon>
        <taxon>Spirosomataceae</taxon>
        <taxon>Arsenicibacter</taxon>
    </lineage>
</organism>
<accession>A0A1S2VGZ3</accession>
<sequence length="1340" mass="148474">MKYQKPDAAATVAGRVYTRKGIDNEWSESCKPTDMRVYALIVYVLLTGFGPASAQPKGLPFIQHYAPKNYGAHPENRAICQDSRGVLYIGNQHGVLEYDGSTWNVIPVQGQVVRAVAADTSGRVYVGTDTDIGFLEHTLSGRTDYKSLKKHVPASSVPPKKVTRVFATRYGAFYCTEKGVYQWNPAANSQQPVRTWLPAGETGIRRAHVTGDFLMIQGRSGRLYWTDLRGKGLLQPMDGTGQLVPELVEAILPYPPGNRFLLVTCHHGLYVYTPGTATSAAVLDRLPTTAEDWLTSARVFRALCILNPKTNNYTYVIGTARGGVRIFDAHGRQLQQIDEGNGLRRNAVLSLFYDREKSLWIGTGSGLDRVEFSLPVTRFDHTFNVRSTVWAICRHKGILYIGTSLGLFAWSDTGQRFDPIPGADASCRTILVAGEDLWVGATGFIWRVRNRKILSSISTEGQTVNSLLVIAPDRLLAAQSDGLRWYDTGSGAGHRVGGLLEQTECVSLAPDAPHVHWVGTAYKGFYRLAAGPSGTYDARPIALPTTTDTSAPGNYVYKTSYGLLFVSGGRAYYPDPLRQTLTLQTLPGIEKIGALTSRGGLDIPGIAEDNSGKLWFAKPAIALYPQRKEGKPITWQVDSLSLKPIRRGGYAVYPEANGLVWVGTDEGLFRYDGAQMTMPPDFPALIRSVRVLGNDSVIYGGAGIGPALRIPYRFRDLSFQCAATSFVGDDANEFQFRLVGNTLTPEDSVWTKWSRETTKEYTNLSVGKYTFAVRARDAYGQLSRESRLSFTIERPWYMTVWAYLFYFFIFCVLIFGLIRIYTRRLTLEKIRLETVVQERTAEVVRQKEELSGQAKRLQVAKDQAESANRAKSEFLATMSHELRTPLNGILGFAQLLQRDTGLSDQQQRGVGVIRNSGEHLLRLINEVLDIAKIEARRFEFEQATVNLSLLLDNLAAEFTIRARQKGLVFAYASTSEMPPWVITDEKRLIQILNNLLGNAIKFTAQGTVALTVSAYSLRPDQCRLTVQVSDTGTGIPPERLSEIFQPFFQVRDGRLFTEGTGLGLAISDQLVRLMGGRLTVASSPGKGSTFTVTIPLAVPEAGFPDNLYGLRTTLPPVGYSGPKRRILIVDDHPDNRLMLLTLLERLGFQVDEAADGQMAVDAIIASFGTGGNPIDLAVMDLIMPSLNGFDALQLIRANPLTAQLKVIAFSANVFEQNQQRTMAEGFDDFIAKPVDIAHLLQKLESHLGLEWIYMKEPEPDVMPEPETRHGLLPDEETIANLLHVARQGDIGGLLQLLNRPELNEPQYKAFVKPLQAWAAEFDTQQIRVYLESVEQKQQSQ</sequence>
<dbReference type="InterPro" id="IPR013783">
    <property type="entry name" value="Ig-like_fold"/>
</dbReference>
<evidence type="ECO:0000259" key="14">
    <source>
        <dbReference type="PROSITE" id="PS50109"/>
    </source>
</evidence>
<dbReference type="GO" id="GO:0005524">
    <property type="term" value="F:ATP binding"/>
    <property type="evidence" value="ECO:0007669"/>
    <property type="project" value="UniProtKB-KW"/>
</dbReference>
<comment type="catalytic activity">
    <reaction evidence="1">
        <text>ATP + protein L-histidine = ADP + protein N-phospho-L-histidine.</text>
        <dbReference type="EC" id="2.7.13.3"/>
    </reaction>
</comment>
<dbReference type="Proteomes" id="UP000181790">
    <property type="component" value="Unassembled WGS sequence"/>
</dbReference>
<evidence type="ECO:0000256" key="7">
    <source>
        <dbReference type="ARBA" id="ARBA00022777"/>
    </source>
</evidence>
<evidence type="ECO:0000256" key="10">
    <source>
        <dbReference type="ARBA" id="ARBA00023136"/>
    </source>
</evidence>
<dbReference type="InterPro" id="IPR011006">
    <property type="entry name" value="CheY-like_superfamily"/>
</dbReference>
<evidence type="ECO:0000313" key="17">
    <source>
        <dbReference type="Proteomes" id="UP000181790"/>
    </source>
</evidence>
<dbReference type="GO" id="GO:0000155">
    <property type="term" value="F:phosphorelay sensor kinase activity"/>
    <property type="evidence" value="ECO:0007669"/>
    <property type="project" value="InterPro"/>
</dbReference>
<dbReference type="OrthoDB" id="9806995at2"/>
<dbReference type="Pfam" id="PF00512">
    <property type="entry name" value="HisKA"/>
    <property type="match status" value="1"/>
</dbReference>
<feature type="transmembrane region" description="Helical" evidence="13">
    <location>
        <begin position="796"/>
        <end position="821"/>
    </location>
</feature>
<dbReference type="EC" id="2.7.13.3" evidence="3"/>
<keyword evidence="6" id="KW-0547">Nucleotide-binding</keyword>
<evidence type="ECO:0000256" key="6">
    <source>
        <dbReference type="ARBA" id="ARBA00022741"/>
    </source>
</evidence>
<keyword evidence="4 12" id="KW-0597">Phosphoprotein</keyword>
<evidence type="ECO:0000256" key="4">
    <source>
        <dbReference type="ARBA" id="ARBA00022553"/>
    </source>
</evidence>
<dbReference type="SUPFAM" id="SSF47384">
    <property type="entry name" value="Homodimeric domain of signal transducing histidine kinase"/>
    <property type="match status" value="1"/>
</dbReference>
<dbReference type="Pfam" id="PF07495">
    <property type="entry name" value="Y_Y_Y"/>
    <property type="match status" value="1"/>
</dbReference>
<dbReference type="InterPro" id="IPR036890">
    <property type="entry name" value="HATPase_C_sf"/>
</dbReference>
<dbReference type="SMART" id="SM00388">
    <property type="entry name" value="HisKA"/>
    <property type="match status" value="1"/>
</dbReference>
<evidence type="ECO:0000256" key="2">
    <source>
        <dbReference type="ARBA" id="ARBA00004370"/>
    </source>
</evidence>
<evidence type="ECO:0000256" key="5">
    <source>
        <dbReference type="ARBA" id="ARBA00022679"/>
    </source>
</evidence>
<dbReference type="PANTHER" id="PTHR43047:SF72">
    <property type="entry name" value="OSMOSENSING HISTIDINE PROTEIN KINASE SLN1"/>
    <property type="match status" value="1"/>
</dbReference>
<keyword evidence="7" id="KW-0418">Kinase</keyword>
<dbReference type="Gene3D" id="2.60.40.10">
    <property type="entry name" value="Immunoglobulins"/>
    <property type="match status" value="1"/>
</dbReference>
<keyword evidence="10 13" id="KW-0472">Membrane</keyword>
<dbReference type="Pfam" id="PF02518">
    <property type="entry name" value="HATPase_c"/>
    <property type="match status" value="1"/>
</dbReference>
<dbReference type="Gene3D" id="3.30.565.10">
    <property type="entry name" value="Histidine kinase-like ATPase, C-terminal domain"/>
    <property type="match status" value="1"/>
</dbReference>
<feature type="modified residue" description="4-aspartylphosphate" evidence="12">
    <location>
        <position position="1180"/>
    </location>
</feature>
<reference evidence="16 17" key="1">
    <citation type="submission" date="2016-10" db="EMBL/GenBank/DDBJ databases">
        <title>Arsenicibacter rosenii gen. nov., sp. nov., an efficient arsenic-methylating bacterium isolated from an arsenic-contaminated paddy soil.</title>
        <authorList>
            <person name="Huang K."/>
        </authorList>
    </citation>
    <scope>NUCLEOTIDE SEQUENCE [LARGE SCALE GENOMIC DNA]</scope>
    <source>
        <strain evidence="16 17">SM-1</strain>
    </source>
</reference>
<dbReference type="PRINTS" id="PR00344">
    <property type="entry name" value="BCTRLSENSOR"/>
</dbReference>
<dbReference type="EMBL" id="MORL01000012">
    <property type="protein sequence ID" value="OIN57505.1"/>
    <property type="molecule type" value="Genomic_DNA"/>
</dbReference>
<dbReference type="CDD" id="cd00082">
    <property type="entry name" value="HisKA"/>
    <property type="match status" value="1"/>
</dbReference>
<dbReference type="InterPro" id="IPR001789">
    <property type="entry name" value="Sig_transdc_resp-reg_receiver"/>
</dbReference>
<dbReference type="InterPro" id="IPR011123">
    <property type="entry name" value="Y_Y_Y"/>
</dbReference>
<dbReference type="Gene3D" id="3.40.50.2300">
    <property type="match status" value="1"/>
</dbReference>
<evidence type="ECO:0000256" key="11">
    <source>
        <dbReference type="ARBA" id="ARBA00023306"/>
    </source>
</evidence>
<dbReference type="InterPro" id="IPR005467">
    <property type="entry name" value="His_kinase_dom"/>
</dbReference>
<name>A0A1S2VGZ3_9BACT</name>
<dbReference type="PANTHER" id="PTHR43047">
    <property type="entry name" value="TWO-COMPONENT HISTIDINE PROTEIN KINASE"/>
    <property type="match status" value="1"/>
</dbReference>
<evidence type="ECO:0000256" key="3">
    <source>
        <dbReference type="ARBA" id="ARBA00012438"/>
    </source>
</evidence>
<dbReference type="SUPFAM" id="SSF55874">
    <property type="entry name" value="ATPase domain of HSP90 chaperone/DNA topoisomerase II/histidine kinase"/>
    <property type="match status" value="1"/>
</dbReference>
<dbReference type="SUPFAM" id="SSF52172">
    <property type="entry name" value="CheY-like"/>
    <property type="match status" value="1"/>
</dbReference>
<keyword evidence="8" id="KW-0067">ATP-binding</keyword>
<evidence type="ECO:0000256" key="13">
    <source>
        <dbReference type="SAM" id="Phobius"/>
    </source>
</evidence>
<comment type="subcellular location">
    <subcellularLocation>
        <location evidence="2">Membrane</location>
    </subcellularLocation>
</comment>
<keyword evidence="13" id="KW-0812">Transmembrane</keyword>
<dbReference type="GO" id="GO:0005886">
    <property type="term" value="C:plasma membrane"/>
    <property type="evidence" value="ECO:0007669"/>
    <property type="project" value="TreeGrafter"/>
</dbReference>
<keyword evidence="13" id="KW-1133">Transmembrane helix</keyword>
<evidence type="ECO:0000313" key="16">
    <source>
        <dbReference type="EMBL" id="OIN57505.1"/>
    </source>
</evidence>
<feature type="domain" description="Histidine kinase" evidence="14">
    <location>
        <begin position="877"/>
        <end position="1098"/>
    </location>
</feature>